<sequence>MLSMPALAAVSPQEAARLGNDLTPVGAEKSGNGRDIPAWTGGLPKDTSHVPGAYHKDPFATDKPLFRITAANMQQHRNRLTDGQAALLQRFPELYFEVYPTRRSASYPQYVYDGIKTNATRANLMKYGAGVTGATMSSPFPIPTEGLEVLWNHTLRFRGHSLGYTAVASSVTANGNRMDVLREYQYFMNYSVPGASPQDLNNNIFFLKRKTLAPAKLSGSITLVHETLDQVQSPRKSWIYMQGQRRLRRTPDLAYDTADINTDSIRTIDQVDMFNGAPDYYDWELKGKQEIYIPYNAYRVHQGNLKLDNILLAQHINPQHLRYEAHRVWVVEAKLRIGFSHRYATRRYYVDEDSWSIVYAEEYDEDGELLQVTEAHTINYYDMQVVFPTLEVTYDLENRRYYAEGLDNERGATINFAEDFNPKDFSPNAIRREAVR</sequence>
<dbReference type="Proteomes" id="UP000596074">
    <property type="component" value="Chromosome"/>
</dbReference>
<evidence type="ECO:0000256" key="1">
    <source>
        <dbReference type="SAM" id="MobiDB-lite"/>
    </source>
</evidence>
<dbReference type="EMBL" id="CP046056">
    <property type="protein sequence ID" value="QQD25424.1"/>
    <property type="molecule type" value="Genomic_DNA"/>
</dbReference>
<name>A0A9X7YQ94_9GAMM</name>
<reference evidence="2 3" key="1">
    <citation type="submission" date="2019-11" db="EMBL/GenBank/DDBJ databases">
        <title>Venatorbacter sp. nov. a predator of Campylobacter and other Gram-negative bacteria.</title>
        <authorList>
            <person name="Saeedi A."/>
            <person name="Cummings N.J."/>
            <person name="Connerton I.F."/>
            <person name="Connerton P.L."/>
        </authorList>
    </citation>
    <scope>NUCLEOTIDE SEQUENCE [LARGE SCALE GENOMIC DNA]</scope>
    <source>
        <strain evidence="2">XL5</strain>
    </source>
</reference>
<keyword evidence="3" id="KW-1185">Reference proteome</keyword>
<dbReference type="CDD" id="cd16329">
    <property type="entry name" value="LolA_like"/>
    <property type="match status" value="1"/>
</dbReference>
<gene>
    <name evidence="2" type="ORF">GJQ55_03965</name>
</gene>
<dbReference type="KEGG" id="vcw:GJQ55_03965"/>
<protein>
    <submittedName>
        <fullName evidence="2">DUF1329 domain-containing protein</fullName>
    </submittedName>
</protein>
<proteinExistence type="predicted"/>
<dbReference type="InterPro" id="IPR010752">
    <property type="entry name" value="DUF1329"/>
</dbReference>
<feature type="region of interest" description="Disordered" evidence="1">
    <location>
        <begin position="22"/>
        <end position="44"/>
    </location>
</feature>
<dbReference type="Gene3D" id="2.50.20.10">
    <property type="entry name" value="Lipoprotein localisation LolA/LolB/LppX"/>
    <property type="match status" value="1"/>
</dbReference>
<dbReference type="Pfam" id="PF07044">
    <property type="entry name" value="DUF1329"/>
    <property type="match status" value="1"/>
</dbReference>
<evidence type="ECO:0000313" key="2">
    <source>
        <dbReference type="EMBL" id="QQD25424.1"/>
    </source>
</evidence>
<organism evidence="2 3">
    <name type="scientific">Venatoribacter cucullus</name>
    <dbReference type="NCBI Taxonomy" id="2661630"/>
    <lineage>
        <taxon>Bacteria</taxon>
        <taxon>Pseudomonadati</taxon>
        <taxon>Pseudomonadota</taxon>
        <taxon>Gammaproteobacteria</taxon>
        <taxon>Oceanospirillales</taxon>
        <taxon>Oceanospirillaceae</taxon>
        <taxon>Venatoribacter</taxon>
    </lineage>
</organism>
<evidence type="ECO:0000313" key="3">
    <source>
        <dbReference type="Proteomes" id="UP000596074"/>
    </source>
</evidence>
<accession>A0A9X7YQ94</accession>
<dbReference type="AlphaFoldDB" id="A0A9X7YQ94"/>